<evidence type="ECO:0000256" key="4">
    <source>
        <dbReference type="ARBA" id="ARBA00022801"/>
    </source>
</evidence>
<dbReference type="PANTHER" id="PTHR11802">
    <property type="entry name" value="SERINE PROTEASE FAMILY S10 SERINE CARBOXYPEPTIDASE"/>
    <property type="match status" value="1"/>
</dbReference>
<keyword evidence="5" id="KW-0325">Glycoprotein</keyword>
<dbReference type="EMBL" id="BSNC01000003">
    <property type="protein sequence ID" value="GLP95798.1"/>
    <property type="molecule type" value="Genomic_DNA"/>
</dbReference>
<dbReference type="GO" id="GO:0004185">
    <property type="term" value="F:serine-type carboxypeptidase activity"/>
    <property type="evidence" value="ECO:0007669"/>
    <property type="project" value="InterPro"/>
</dbReference>
<evidence type="ECO:0000256" key="3">
    <source>
        <dbReference type="ARBA" id="ARBA00022729"/>
    </source>
</evidence>
<dbReference type="Proteomes" id="UP001161422">
    <property type="component" value="Unassembled WGS sequence"/>
</dbReference>
<sequence length="501" mass="55752">MKLTQTFRVSLLASVLALSPLAQAETPAAKPVSETPQVSETNHQVRIDGEKIKYKAIAAETFLEDADGQPTASIYSVSYFRTDIKSDPTRPVTFVFNGGPGSASIWLHLGVFGPKRVVVPGDGKDDGAPPYELVDNQYSMLDQTDLVFIDPVGTGLSRPLGESKGKDFWGVKEDAQSIAEFIRRWLTEHGRWNSAKYLAGESYGTTRAAAVTQELQGGWTNVSLNGVLLISSILDFSHARYQPGNHQPYIGFLPTMAATAHYHGKVSAADKALSLEEFVEQSRQFALGDYASALLQGSRLSDSKYAQIRTELARFTGLTEDYLDRVNLRVSAHRYTKQLLRDQDKTVGRLDSRYIGKDYDSGGERMDNDPSGYGISGAYTAAIQDYLFRELKVDTKRKFQVLSGEVFGNWNWHVSGRQMHFVNVAPYIGRAMRENSGFKVYVANGYFDFATPFFATENTIADNGIDADRVSMHYYPAGHMMYVEPGSLEQMVKDMRAFYNQ</sequence>
<dbReference type="RefSeq" id="WP_245837161.1">
    <property type="nucleotide sequence ID" value="NZ_BSNC01000003.1"/>
</dbReference>
<evidence type="ECO:0000256" key="1">
    <source>
        <dbReference type="ARBA" id="ARBA00022645"/>
    </source>
</evidence>
<dbReference type="GO" id="GO:0006508">
    <property type="term" value="P:proteolysis"/>
    <property type="evidence" value="ECO:0007669"/>
    <property type="project" value="UniProtKB-KW"/>
</dbReference>
<evidence type="ECO:0000313" key="7">
    <source>
        <dbReference type="EMBL" id="GLP95798.1"/>
    </source>
</evidence>
<keyword evidence="8" id="KW-1185">Reference proteome</keyword>
<evidence type="ECO:0000313" key="8">
    <source>
        <dbReference type="Proteomes" id="UP001161422"/>
    </source>
</evidence>
<keyword evidence="2" id="KW-0645">Protease</keyword>
<keyword evidence="4" id="KW-0378">Hydrolase</keyword>
<evidence type="ECO:0000256" key="2">
    <source>
        <dbReference type="ARBA" id="ARBA00022670"/>
    </source>
</evidence>
<dbReference type="Pfam" id="PF00450">
    <property type="entry name" value="Peptidase_S10"/>
    <property type="match status" value="1"/>
</dbReference>
<dbReference type="Gene3D" id="3.40.50.1820">
    <property type="entry name" value="alpha/beta hydrolase"/>
    <property type="match status" value="1"/>
</dbReference>
<comment type="caution">
    <text evidence="7">The sequence shown here is derived from an EMBL/GenBank/DDBJ whole genome shotgun (WGS) entry which is preliminary data.</text>
</comment>
<reference evidence="7" key="1">
    <citation type="journal article" date="2014" name="Int. J. Syst. Evol. Microbiol.">
        <title>Complete genome sequence of Corynebacterium casei LMG S-19264T (=DSM 44701T), isolated from a smear-ripened cheese.</title>
        <authorList>
            <consortium name="US DOE Joint Genome Institute (JGI-PGF)"/>
            <person name="Walter F."/>
            <person name="Albersmeier A."/>
            <person name="Kalinowski J."/>
            <person name="Ruckert C."/>
        </authorList>
    </citation>
    <scope>NUCLEOTIDE SEQUENCE</scope>
    <source>
        <strain evidence="7">NBRC 101628</strain>
    </source>
</reference>
<protein>
    <submittedName>
        <fullName evidence="7">Peptidase S10</fullName>
    </submittedName>
</protein>
<dbReference type="InterPro" id="IPR001563">
    <property type="entry name" value="Peptidase_S10"/>
</dbReference>
<evidence type="ECO:0000256" key="5">
    <source>
        <dbReference type="ARBA" id="ARBA00023180"/>
    </source>
</evidence>
<dbReference type="SUPFAM" id="SSF53474">
    <property type="entry name" value="alpha/beta-Hydrolases"/>
    <property type="match status" value="1"/>
</dbReference>
<evidence type="ECO:0000256" key="6">
    <source>
        <dbReference type="SAM" id="SignalP"/>
    </source>
</evidence>
<accession>A0AA37RV46</accession>
<feature type="chain" id="PRO_5041383176" evidence="6">
    <location>
        <begin position="25"/>
        <end position="501"/>
    </location>
</feature>
<keyword evidence="3 6" id="KW-0732">Signal</keyword>
<name>A0AA37RV46_9GAMM</name>
<reference evidence="7" key="2">
    <citation type="submission" date="2023-01" db="EMBL/GenBank/DDBJ databases">
        <title>Draft genome sequence of Paraferrimonas sedimenticola strain NBRC 101628.</title>
        <authorList>
            <person name="Sun Q."/>
            <person name="Mori K."/>
        </authorList>
    </citation>
    <scope>NUCLEOTIDE SEQUENCE</scope>
    <source>
        <strain evidence="7">NBRC 101628</strain>
    </source>
</reference>
<dbReference type="InterPro" id="IPR029058">
    <property type="entry name" value="AB_hydrolase_fold"/>
</dbReference>
<feature type="signal peptide" evidence="6">
    <location>
        <begin position="1"/>
        <end position="24"/>
    </location>
</feature>
<dbReference type="PANTHER" id="PTHR11802:SF3">
    <property type="entry name" value="RETINOID-INDUCIBLE SERINE CARBOXYPEPTIDASE"/>
    <property type="match status" value="1"/>
</dbReference>
<proteinExistence type="predicted"/>
<dbReference type="AlphaFoldDB" id="A0AA37RV46"/>
<organism evidence="7 8">
    <name type="scientific">Paraferrimonas sedimenticola</name>
    <dbReference type="NCBI Taxonomy" id="375674"/>
    <lineage>
        <taxon>Bacteria</taxon>
        <taxon>Pseudomonadati</taxon>
        <taxon>Pseudomonadota</taxon>
        <taxon>Gammaproteobacteria</taxon>
        <taxon>Alteromonadales</taxon>
        <taxon>Ferrimonadaceae</taxon>
        <taxon>Paraferrimonas</taxon>
    </lineage>
</organism>
<keyword evidence="1" id="KW-0121">Carboxypeptidase</keyword>
<gene>
    <name evidence="7" type="ORF">GCM10007895_11040</name>
</gene>